<dbReference type="EMBL" id="AP014946">
    <property type="protein sequence ID" value="BAT58151.1"/>
    <property type="molecule type" value="Genomic_DNA"/>
</dbReference>
<proteinExistence type="predicted"/>
<keyword evidence="1 3" id="KW-0378">Hydrolase</keyword>
<dbReference type="SUPFAM" id="SSF53474">
    <property type="entry name" value="alpha/beta-Hydrolases"/>
    <property type="match status" value="1"/>
</dbReference>
<dbReference type="AlphaFoldDB" id="A0A0S3PQD1"/>
<dbReference type="InterPro" id="IPR000073">
    <property type="entry name" value="AB_hydrolase_1"/>
</dbReference>
<dbReference type="Proteomes" id="UP000236884">
    <property type="component" value="Chromosome"/>
</dbReference>
<evidence type="ECO:0000256" key="1">
    <source>
        <dbReference type="ARBA" id="ARBA00022801"/>
    </source>
</evidence>
<dbReference type="InterPro" id="IPR000639">
    <property type="entry name" value="Epox_hydrolase-like"/>
</dbReference>
<organism evidence="3 4">
    <name type="scientific">Variibacter gotjawalensis</name>
    <dbReference type="NCBI Taxonomy" id="1333996"/>
    <lineage>
        <taxon>Bacteria</taxon>
        <taxon>Pseudomonadati</taxon>
        <taxon>Pseudomonadota</taxon>
        <taxon>Alphaproteobacteria</taxon>
        <taxon>Hyphomicrobiales</taxon>
        <taxon>Nitrobacteraceae</taxon>
        <taxon>Variibacter</taxon>
    </lineage>
</organism>
<dbReference type="InterPro" id="IPR029058">
    <property type="entry name" value="AB_hydrolase_fold"/>
</dbReference>
<evidence type="ECO:0000313" key="4">
    <source>
        <dbReference type="Proteomes" id="UP000236884"/>
    </source>
</evidence>
<keyword evidence="4" id="KW-1185">Reference proteome</keyword>
<sequence length="290" mass="32724">MAATSNEVTANGIRIHYLRAGPRGGTPLILLHGWPEFSHVWHKVITRLEDRYDLIAPDLRGFGKSEKPDKGPSRDVGADVHAQDVHALMDALSIPKAGLVGHDVGSYVMQSLARAHPDRLTGLLFFNCPTPAIGKRWIEPGHLKEIWYQSFHQKDFAAQLVGSSRETCRTYFAHFLSHWSKDPHTFDNELETWVDNFLQPGNLQGGFNFYLSANAKRLAAMRGETGPAEKIKTRTRVVWGRHDPVLKSEWSDCLGETFTDFTLNFAENSAHFVHYEEPDLATREIAGFFK</sequence>
<name>A0A0S3PQD1_9BRAD</name>
<dbReference type="GO" id="GO:0004301">
    <property type="term" value="F:epoxide hydrolase activity"/>
    <property type="evidence" value="ECO:0007669"/>
    <property type="project" value="UniProtKB-EC"/>
</dbReference>
<gene>
    <name evidence="3" type="ORF">GJW-30_1_00667</name>
</gene>
<dbReference type="Pfam" id="PF00561">
    <property type="entry name" value="Abhydrolase_1"/>
    <property type="match status" value="1"/>
</dbReference>
<dbReference type="Gene3D" id="3.40.50.1820">
    <property type="entry name" value="alpha/beta hydrolase"/>
    <property type="match status" value="1"/>
</dbReference>
<dbReference type="PRINTS" id="PR00412">
    <property type="entry name" value="EPOXHYDRLASE"/>
</dbReference>
<dbReference type="PANTHER" id="PTHR43329">
    <property type="entry name" value="EPOXIDE HYDROLASE"/>
    <property type="match status" value="1"/>
</dbReference>
<evidence type="ECO:0000313" key="3">
    <source>
        <dbReference type="EMBL" id="BAT58151.1"/>
    </source>
</evidence>
<dbReference type="RefSeq" id="WP_096351633.1">
    <property type="nucleotide sequence ID" value="NZ_AP014946.1"/>
</dbReference>
<protein>
    <submittedName>
        <fullName evidence="3">Soluble epoxide hydrolase</fullName>
        <ecNumber evidence="3">3.3.2.10</ecNumber>
    </submittedName>
</protein>
<feature type="domain" description="AB hydrolase-1" evidence="2">
    <location>
        <begin position="27"/>
        <end position="278"/>
    </location>
</feature>
<evidence type="ECO:0000259" key="2">
    <source>
        <dbReference type="Pfam" id="PF00561"/>
    </source>
</evidence>
<dbReference type="KEGG" id="vgo:GJW-30_1_00667"/>
<dbReference type="PRINTS" id="PR00111">
    <property type="entry name" value="ABHYDROLASE"/>
</dbReference>
<dbReference type="EC" id="3.3.2.10" evidence="3"/>
<dbReference type="OrthoDB" id="9812774at2"/>
<accession>A0A0S3PQD1</accession>
<reference evidence="3 4" key="1">
    <citation type="submission" date="2015-08" db="EMBL/GenBank/DDBJ databases">
        <title>Investigation of the bacterial diversity of lava forest soil.</title>
        <authorList>
            <person name="Lee J.S."/>
        </authorList>
    </citation>
    <scope>NUCLEOTIDE SEQUENCE [LARGE SCALE GENOMIC DNA]</scope>
    <source>
        <strain evidence="3 4">GJW-30</strain>
    </source>
</reference>